<proteinExistence type="predicted"/>
<evidence type="ECO:0000313" key="2">
    <source>
        <dbReference type="Proteomes" id="UP000707206"/>
    </source>
</evidence>
<dbReference type="Proteomes" id="UP000707206">
    <property type="component" value="Unassembled WGS sequence"/>
</dbReference>
<sequence>MNQQEDVLQMANEIEEQILADYTLKKREKVKSLLSELTLEHVMARSEWNLLNARKAILTLADGQLNEIPKLVKAAKIDFRDVIYWVWQKNNPEKK</sequence>
<comment type="caution">
    <text evidence="1">The sequence shown here is derived from an EMBL/GenBank/DDBJ whole genome shotgun (WGS) entry which is preliminary data.</text>
</comment>
<organism evidence="1 2">
    <name type="scientific">Pelagihabitans pacificus</name>
    <dbReference type="NCBI Taxonomy" id="2696054"/>
    <lineage>
        <taxon>Bacteria</taxon>
        <taxon>Pseudomonadati</taxon>
        <taxon>Bacteroidota</taxon>
        <taxon>Flavobacteriia</taxon>
        <taxon>Flavobacteriales</taxon>
        <taxon>Flavobacteriaceae</taxon>
        <taxon>Pelagihabitans</taxon>
    </lineage>
</organism>
<gene>
    <name evidence="1" type="ORF">FK220_001490</name>
</gene>
<keyword evidence="2" id="KW-1185">Reference proteome</keyword>
<reference evidence="1" key="1">
    <citation type="submission" date="2019-07" db="EMBL/GenBank/DDBJ databases">
        <authorList>
            <person name="De-Chao Zhang Q."/>
        </authorList>
    </citation>
    <scope>NUCLEOTIDE SEQUENCE</scope>
    <source>
        <strain evidence="1">TP-CH-4</strain>
    </source>
</reference>
<name>A0A967E5E3_9FLAO</name>
<dbReference type="EMBL" id="VIKU02000001">
    <property type="protein sequence ID" value="NHF57994.1"/>
    <property type="molecule type" value="Genomic_DNA"/>
</dbReference>
<dbReference type="RefSeq" id="WP_152572511.1">
    <property type="nucleotide sequence ID" value="NZ_VIKU02000001.1"/>
</dbReference>
<accession>A0A967E5E3</accession>
<protein>
    <submittedName>
        <fullName evidence="1">Uncharacterized protein</fullName>
    </submittedName>
</protein>
<reference evidence="1" key="2">
    <citation type="submission" date="2020-03" db="EMBL/GenBank/DDBJ databases">
        <title>Flavobacteriaceae bacterium strain TP-CH-4, a member of the family Flavobacteriaceae isolated from a deep-sea seamount.</title>
        <authorList>
            <person name="Zhang D.-C."/>
        </authorList>
    </citation>
    <scope>NUCLEOTIDE SEQUENCE</scope>
    <source>
        <strain evidence="1">TP-CH-4</strain>
    </source>
</reference>
<evidence type="ECO:0000313" key="1">
    <source>
        <dbReference type="EMBL" id="NHF57994.1"/>
    </source>
</evidence>
<dbReference type="AlphaFoldDB" id="A0A967E5E3"/>